<sequence length="67" mass="7448">MRAPRVIPLGTTDRYQFMWRRNYAYPPAAALERARAGSSCGGGRAELDRCRYTRLRAGGGLLSATTR</sequence>
<dbReference type="AlphaFoldDB" id="A0A4C1XMC5"/>
<comment type="caution">
    <text evidence="1">The sequence shown here is derived from an EMBL/GenBank/DDBJ whole genome shotgun (WGS) entry which is preliminary data.</text>
</comment>
<name>A0A4C1XMC5_EUMVA</name>
<keyword evidence="2" id="KW-1185">Reference proteome</keyword>
<accession>A0A4C1XMC5</accession>
<protein>
    <submittedName>
        <fullName evidence="1">Uncharacterized protein</fullName>
    </submittedName>
</protein>
<evidence type="ECO:0000313" key="2">
    <source>
        <dbReference type="Proteomes" id="UP000299102"/>
    </source>
</evidence>
<reference evidence="1 2" key="1">
    <citation type="journal article" date="2019" name="Commun. Biol.">
        <title>The bagworm genome reveals a unique fibroin gene that provides high tensile strength.</title>
        <authorList>
            <person name="Kono N."/>
            <person name="Nakamura H."/>
            <person name="Ohtoshi R."/>
            <person name="Tomita M."/>
            <person name="Numata K."/>
            <person name="Arakawa K."/>
        </authorList>
    </citation>
    <scope>NUCLEOTIDE SEQUENCE [LARGE SCALE GENOMIC DNA]</scope>
</reference>
<proteinExistence type="predicted"/>
<organism evidence="1 2">
    <name type="scientific">Eumeta variegata</name>
    <name type="common">Bagworm moth</name>
    <name type="synonym">Eumeta japonica</name>
    <dbReference type="NCBI Taxonomy" id="151549"/>
    <lineage>
        <taxon>Eukaryota</taxon>
        <taxon>Metazoa</taxon>
        <taxon>Ecdysozoa</taxon>
        <taxon>Arthropoda</taxon>
        <taxon>Hexapoda</taxon>
        <taxon>Insecta</taxon>
        <taxon>Pterygota</taxon>
        <taxon>Neoptera</taxon>
        <taxon>Endopterygota</taxon>
        <taxon>Lepidoptera</taxon>
        <taxon>Glossata</taxon>
        <taxon>Ditrysia</taxon>
        <taxon>Tineoidea</taxon>
        <taxon>Psychidae</taxon>
        <taxon>Oiketicinae</taxon>
        <taxon>Eumeta</taxon>
    </lineage>
</organism>
<evidence type="ECO:0000313" key="1">
    <source>
        <dbReference type="EMBL" id="GBP64921.1"/>
    </source>
</evidence>
<dbReference type="EMBL" id="BGZK01000913">
    <property type="protein sequence ID" value="GBP64921.1"/>
    <property type="molecule type" value="Genomic_DNA"/>
</dbReference>
<dbReference type="Proteomes" id="UP000299102">
    <property type="component" value="Unassembled WGS sequence"/>
</dbReference>
<gene>
    <name evidence="1" type="ORF">EVAR_49215_1</name>
</gene>